<evidence type="ECO:0000313" key="2">
    <source>
        <dbReference type="EMBL" id="GCA74992.1"/>
    </source>
</evidence>
<dbReference type="PANTHER" id="PTHR34203">
    <property type="entry name" value="METHYLTRANSFERASE, FKBM FAMILY PROTEIN"/>
    <property type="match status" value="1"/>
</dbReference>
<dbReference type="Proteomes" id="UP000324917">
    <property type="component" value="Unassembled WGS sequence"/>
</dbReference>
<evidence type="ECO:0000313" key="3">
    <source>
        <dbReference type="Proteomes" id="UP000324917"/>
    </source>
</evidence>
<proteinExistence type="predicted"/>
<dbReference type="PANTHER" id="PTHR34203:SF15">
    <property type="entry name" value="SLL1173 PROTEIN"/>
    <property type="match status" value="1"/>
</dbReference>
<dbReference type="EMBL" id="BHVP01000026">
    <property type="protein sequence ID" value="GCA74992.1"/>
    <property type="molecule type" value="Genomic_DNA"/>
</dbReference>
<sequence>MIKQLLAKNKIVQRVKAVKDLFLEKLDSLSHVQLEQIQKLEKLNQLDPLDFKVEQLNNSTEKIRQENAETKRKADLSLENQAFLLKFSVDIIKNIQVLTEKLQTNHSQSQKQQELTLDTFQKIARDVRQDSQKHSDLILDSFQRIYEAYQQQSDAIFATIQKIQENLHQISEENRQIFEDIHSQKYKVITDQQYFQDLDIELMTYLYSYLPYRLAVDIGANRGDVSSRLLQAGYQVYAFEPFPPVIDKLKNRLGDHPNFQLFPLAIGSENQTQELHIATDETADNTYQDASFYNSLTKHSLSEGLVFNDTITVTVKTLASLHDAEELPKDIGLVKIDTEGFDLEVIKGMGNYRYPVVVAEFWDQNFPFGRSGAMNKLPDLVNAMKERDYHWHLVIYRIWGSSDVSYYCNSAYSLDNSWGNVFFFQDYHVFHQALLWCASVMPATYFSA</sequence>
<name>A0A5A5RPA2_MICAE</name>
<dbReference type="InterPro" id="IPR052514">
    <property type="entry name" value="SAM-dependent_MTase"/>
</dbReference>
<dbReference type="Pfam" id="PF05050">
    <property type="entry name" value="Methyltransf_21"/>
    <property type="match status" value="1"/>
</dbReference>
<gene>
    <name evidence="2" type="ORF">MiTe_01820</name>
</gene>
<dbReference type="Gene3D" id="3.40.50.150">
    <property type="entry name" value="Vaccinia Virus protein VP39"/>
    <property type="match status" value="1"/>
</dbReference>
<reference evidence="2 3" key="1">
    <citation type="submission" date="2018-09" db="EMBL/GenBank/DDBJ databases">
        <title>Evolutionary history of phycoerythrin pigmentation in the water bloom-forming cyanobacterium Microcystis aeruginosa.</title>
        <authorList>
            <person name="Tanabe Y."/>
            <person name="Tanabe Y."/>
            <person name="Yamaguchi H."/>
        </authorList>
    </citation>
    <scope>NUCLEOTIDE SEQUENCE [LARGE SCALE GENOMIC DNA]</scope>
    <source>
        <strain evidence="2 3">NIES-2520</strain>
    </source>
</reference>
<dbReference type="SUPFAM" id="SSF53335">
    <property type="entry name" value="S-adenosyl-L-methionine-dependent methyltransferases"/>
    <property type="match status" value="1"/>
</dbReference>
<organism evidence="2 3">
    <name type="scientific">Microcystis aeruginosa NIES-2520</name>
    <dbReference type="NCBI Taxonomy" id="2303982"/>
    <lineage>
        <taxon>Bacteria</taxon>
        <taxon>Bacillati</taxon>
        <taxon>Cyanobacteriota</taxon>
        <taxon>Cyanophyceae</taxon>
        <taxon>Oscillatoriophycideae</taxon>
        <taxon>Chroococcales</taxon>
        <taxon>Microcystaceae</taxon>
        <taxon>Microcystis</taxon>
    </lineage>
</organism>
<comment type="caution">
    <text evidence="2">The sequence shown here is derived from an EMBL/GenBank/DDBJ whole genome shotgun (WGS) entry which is preliminary data.</text>
</comment>
<dbReference type="AlphaFoldDB" id="A0A5A5RPA2"/>
<evidence type="ECO:0000259" key="1">
    <source>
        <dbReference type="Pfam" id="PF05050"/>
    </source>
</evidence>
<dbReference type="InterPro" id="IPR029063">
    <property type="entry name" value="SAM-dependent_MTases_sf"/>
</dbReference>
<accession>A0A5A5RPA2</accession>
<dbReference type="RefSeq" id="WP_149986548.1">
    <property type="nucleotide sequence ID" value="NZ_BHVP01000026.1"/>
</dbReference>
<dbReference type="NCBIfam" id="TIGR01444">
    <property type="entry name" value="fkbM_fam"/>
    <property type="match status" value="1"/>
</dbReference>
<protein>
    <recommendedName>
        <fullName evidence="1">Methyltransferase FkbM domain-containing protein</fullName>
    </recommendedName>
</protein>
<dbReference type="InterPro" id="IPR006342">
    <property type="entry name" value="FkbM_mtfrase"/>
</dbReference>
<feature type="domain" description="Methyltransferase FkbM" evidence="1">
    <location>
        <begin position="217"/>
        <end position="352"/>
    </location>
</feature>